<keyword evidence="2" id="KW-1133">Transmembrane helix</keyword>
<keyword evidence="2" id="KW-0472">Membrane</keyword>
<dbReference type="STRING" id="1184609.KILIM_028_00380"/>
<dbReference type="eggNOG" id="ENOG5032942">
    <property type="taxonomic scope" value="Bacteria"/>
</dbReference>
<feature type="region of interest" description="Disordered" evidence="1">
    <location>
        <begin position="1"/>
        <end position="24"/>
    </location>
</feature>
<dbReference type="RefSeq" id="WP_006592416.1">
    <property type="nucleotide sequence ID" value="NZ_BAHD01000028.1"/>
</dbReference>
<protein>
    <submittedName>
        <fullName evidence="3">Uncharacterized protein</fullName>
    </submittedName>
</protein>
<proteinExistence type="predicted"/>
<reference evidence="3 4" key="1">
    <citation type="submission" date="2012-08" db="EMBL/GenBank/DDBJ databases">
        <title>Whole genome shotgun sequence of Kineosphaera limosa NBRC 100340.</title>
        <authorList>
            <person name="Yoshida I."/>
            <person name="Isaki S."/>
            <person name="Hosoyama A."/>
            <person name="Tsuchikane K."/>
            <person name="Katsumata H."/>
            <person name="Ando Y."/>
            <person name="Ohji S."/>
            <person name="Hamada M."/>
            <person name="Tamura T."/>
            <person name="Yamazoe A."/>
            <person name="Yamazaki S."/>
            <person name="Fujita N."/>
        </authorList>
    </citation>
    <scope>NUCLEOTIDE SEQUENCE [LARGE SCALE GENOMIC DNA]</scope>
    <source>
        <strain evidence="3 4">NBRC 100340</strain>
    </source>
</reference>
<sequence length="128" mass="13640">MSPKSRPPKAKKKGRKGRKGADEVAETTIVIEEPPTGPPFGMIVLLAVVVCLPSLMAFVDGTMAFDAAALRFLAALTVSWLLVNLVYAVAKSFAKPAEEETSTTTVESMSYANDPNAAYRLPADPAQQ</sequence>
<feature type="compositionally biased region" description="Basic residues" evidence="1">
    <location>
        <begin position="1"/>
        <end position="18"/>
    </location>
</feature>
<evidence type="ECO:0000313" key="4">
    <source>
        <dbReference type="Proteomes" id="UP000008366"/>
    </source>
</evidence>
<evidence type="ECO:0000256" key="2">
    <source>
        <dbReference type="SAM" id="Phobius"/>
    </source>
</evidence>
<accession>K6XAQ4</accession>
<evidence type="ECO:0000256" key="1">
    <source>
        <dbReference type="SAM" id="MobiDB-lite"/>
    </source>
</evidence>
<feature type="transmembrane region" description="Helical" evidence="2">
    <location>
        <begin position="40"/>
        <end position="58"/>
    </location>
</feature>
<dbReference type="Proteomes" id="UP000008366">
    <property type="component" value="Unassembled WGS sequence"/>
</dbReference>
<gene>
    <name evidence="3" type="ORF">KILIM_028_00380</name>
</gene>
<organism evidence="3 4">
    <name type="scientific">Kineosphaera limosa NBRC 100340</name>
    <dbReference type="NCBI Taxonomy" id="1184609"/>
    <lineage>
        <taxon>Bacteria</taxon>
        <taxon>Bacillati</taxon>
        <taxon>Actinomycetota</taxon>
        <taxon>Actinomycetes</taxon>
        <taxon>Micrococcales</taxon>
        <taxon>Dermatophilaceae</taxon>
        <taxon>Kineosphaera</taxon>
    </lineage>
</organism>
<feature type="region of interest" description="Disordered" evidence="1">
    <location>
        <begin position="98"/>
        <end position="128"/>
    </location>
</feature>
<feature type="transmembrane region" description="Helical" evidence="2">
    <location>
        <begin position="70"/>
        <end position="90"/>
    </location>
</feature>
<keyword evidence="2" id="KW-0812">Transmembrane</keyword>
<dbReference type="AlphaFoldDB" id="K6XAQ4"/>
<dbReference type="EMBL" id="BAHD01000028">
    <property type="protein sequence ID" value="GAB95884.1"/>
    <property type="molecule type" value="Genomic_DNA"/>
</dbReference>
<comment type="caution">
    <text evidence="3">The sequence shown here is derived from an EMBL/GenBank/DDBJ whole genome shotgun (WGS) entry which is preliminary data.</text>
</comment>
<name>K6XAQ4_9MICO</name>
<keyword evidence="4" id="KW-1185">Reference proteome</keyword>
<evidence type="ECO:0000313" key="3">
    <source>
        <dbReference type="EMBL" id="GAB95884.1"/>
    </source>
</evidence>